<evidence type="ECO:0000256" key="1">
    <source>
        <dbReference type="SAM" id="MobiDB-lite"/>
    </source>
</evidence>
<keyword evidence="3" id="KW-1185">Reference proteome</keyword>
<accession>A0A8S4QR24</accession>
<dbReference type="EMBL" id="CAKXAJ010011829">
    <property type="protein sequence ID" value="CAH2215503.1"/>
    <property type="molecule type" value="Genomic_DNA"/>
</dbReference>
<proteinExistence type="predicted"/>
<comment type="caution">
    <text evidence="2">The sequence shown here is derived from an EMBL/GenBank/DDBJ whole genome shotgun (WGS) entry which is preliminary data.</text>
</comment>
<gene>
    <name evidence="2" type="primary">jg13068</name>
    <name evidence="2" type="ORF">PAEG_LOCUS3637</name>
</gene>
<organism evidence="2 3">
    <name type="scientific">Pararge aegeria aegeria</name>
    <dbReference type="NCBI Taxonomy" id="348720"/>
    <lineage>
        <taxon>Eukaryota</taxon>
        <taxon>Metazoa</taxon>
        <taxon>Ecdysozoa</taxon>
        <taxon>Arthropoda</taxon>
        <taxon>Hexapoda</taxon>
        <taxon>Insecta</taxon>
        <taxon>Pterygota</taxon>
        <taxon>Neoptera</taxon>
        <taxon>Endopterygota</taxon>
        <taxon>Lepidoptera</taxon>
        <taxon>Glossata</taxon>
        <taxon>Ditrysia</taxon>
        <taxon>Papilionoidea</taxon>
        <taxon>Nymphalidae</taxon>
        <taxon>Satyrinae</taxon>
        <taxon>Satyrini</taxon>
        <taxon>Parargina</taxon>
        <taxon>Pararge</taxon>
    </lineage>
</organism>
<protein>
    <submittedName>
        <fullName evidence="2">Jg13068 protein</fullName>
    </submittedName>
</protein>
<evidence type="ECO:0000313" key="2">
    <source>
        <dbReference type="EMBL" id="CAH2215503.1"/>
    </source>
</evidence>
<reference evidence="2" key="1">
    <citation type="submission" date="2022-03" db="EMBL/GenBank/DDBJ databases">
        <authorList>
            <person name="Lindestad O."/>
        </authorList>
    </citation>
    <scope>NUCLEOTIDE SEQUENCE</scope>
</reference>
<feature type="region of interest" description="Disordered" evidence="1">
    <location>
        <begin position="12"/>
        <end position="38"/>
    </location>
</feature>
<name>A0A8S4QR24_9NEOP</name>
<evidence type="ECO:0000313" key="3">
    <source>
        <dbReference type="Proteomes" id="UP000838756"/>
    </source>
</evidence>
<dbReference type="Proteomes" id="UP000838756">
    <property type="component" value="Unassembled WGS sequence"/>
</dbReference>
<dbReference type="AlphaFoldDB" id="A0A8S4QR24"/>
<sequence length="111" mass="12485">MSVGGLKVLEWRPRTGKGRPQRGGQKHQELEVAGNNRPGSWNLEPLTKVLCPAMMSIGGIDDDDDWGNLLLWISCYPFRCSKEKPCLTARKADVSMSLITFYNYDYFCIAA</sequence>